<keyword evidence="8" id="KW-1185">Reference proteome</keyword>
<dbReference type="RefSeq" id="XP_035341904.1">
    <property type="nucleotide sequence ID" value="XM_035486011.1"/>
</dbReference>
<evidence type="ECO:0000256" key="1">
    <source>
        <dbReference type="ARBA" id="ARBA00007992"/>
    </source>
</evidence>
<gene>
    <name evidence="7" type="ORF">TRUGW13939_02823</name>
</gene>
<dbReference type="Gene3D" id="3.50.50.60">
    <property type="entry name" value="FAD/NAD(P)-binding domain"/>
    <property type="match status" value="1"/>
</dbReference>
<keyword evidence="3" id="KW-0274">FAD</keyword>
<keyword evidence="2" id="KW-0285">Flavoprotein</keyword>
<dbReference type="AlphaFoldDB" id="A0A7H8QPE8"/>
<dbReference type="GO" id="GO:0071949">
    <property type="term" value="F:FAD binding"/>
    <property type="evidence" value="ECO:0007669"/>
    <property type="project" value="InterPro"/>
</dbReference>
<dbReference type="GO" id="GO:0004497">
    <property type="term" value="F:monooxygenase activity"/>
    <property type="evidence" value="ECO:0007669"/>
    <property type="project" value="UniProtKB-KW"/>
</dbReference>
<proteinExistence type="inferred from homology"/>
<evidence type="ECO:0000256" key="4">
    <source>
        <dbReference type="ARBA" id="ARBA00023002"/>
    </source>
</evidence>
<evidence type="ECO:0000256" key="3">
    <source>
        <dbReference type="ARBA" id="ARBA00022827"/>
    </source>
</evidence>
<dbReference type="PANTHER" id="PTHR13789">
    <property type="entry name" value="MONOOXYGENASE"/>
    <property type="match status" value="1"/>
</dbReference>
<evidence type="ECO:0000313" key="7">
    <source>
        <dbReference type="EMBL" id="QKX55726.1"/>
    </source>
</evidence>
<name>A0A7H8QPE8_TALRU</name>
<dbReference type="PANTHER" id="PTHR13789:SF314">
    <property type="entry name" value="FAD-BINDING DOMAIN-CONTAINING PROTEIN"/>
    <property type="match status" value="1"/>
</dbReference>
<dbReference type="Pfam" id="PF01494">
    <property type="entry name" value="FAD_binding_3"/>
    <property type="match status" value="1"/>
</dbReference>
<evidence type="ECO:0000313" key="8">
    <source>
        <dbReference type="Proteomes" id="UP000509510"/>
    </source>
</evidence>
<sequence>MGLRVLIVGGGLAGLATALVLRRSAHQVQVFEASQLEFSDTVGPLVHIGPKSNELLQQWQFDAAVARGVLVKEAPEFNFDGTLQTKNESQPPGWVYYERSRLHQALLDSCRALEEAGQPVKISLGTRVTAVDPETASITLNDGQLIQGDVVIGADGFHSTARQNIASKSPPGSSGPPTVAVNFKVDVTQFGHNSVVQRFQSEPQRYEKWIGAGLELKVSAVEPESLLLFDCNVQSAPPTSDLIKDTILKTFESAYPDFTQLLAAIEPRDIYSWTQPTLPRVQRWTFGRLALVGDAAHPFLPHELPGTSQTLNDAATLGTQLPSSIGVDEVPVRLAAWETPRQDRVKTIQRGERPWLG</sequence>
<dbReference type="InterPro" id="IPR050493">
    <property type="entry name" value="FAD-dep_Monooxygenase_BioMet"/>
</dbReference>
<dbReference type="InterPro" id="IPR002938">
    <property type="entry name" value="FAD-bd"/>
</dbReference>
<evidence type="ECO:0000256" key="2">
    <source>
        <dbReference type="ARBA" id="ARBA00022630"/>
    </source>
</evidence>
<accession>A0A7H8QPE8</accession>
<comment type="similarity">
    <text evidence="1">Belongs to the paxM FAD-dependent monooxygenase family.</text>
</comment>
<dbReference type="KEGG" id="trg:TRUGW13939_02823"/>
<feature type="domain" description="FAD-binding" evidence="6">
    <location>
        <begin position="4"/>
        <end position="348"/>
    </location>
</feature>
<dbReference type="SUPFAM" id="SSF51905">
    <property type="entry name" value="FAD/NAD(P)-binding domain"/>
    <property type="match status" value="1"/>
</dbReference>
<dbReference type="PRINTS" id="PR00420">
    <property type="entry name" value="RNGMNOXGNASE"/>
</dbReference>
<reference evidence="8" key="1">
    <citation type="submission" date="2020-06" db="EMBL/GenBank/DDBJ databases">
        <title>A chromosome-scale genome assembly of Talaromyces rugulosus W13939.</title>
        <authorList>
            <person name="Wang B."/>
            <person name="Guo L."/>
            <person name="Ye K."/>
            <person name="Wang L."/>
        </authorList>
    </citation>
    <scope>NUCLEOTIDE SEQUENCE [LARGE SCALE GENOMIC DNA]</scope>
    <source>
        <strain evidence="8">W13939</strain>
    </source>
</reference>
<keyword evidence="5" id="KW-0503">Monooxygenase</keyword>
<keyword evidence="4" id="KW-0560">Oxidoreductase</keyword>
<dbReference type="GeneID" id="55990330"/>
<dbReference type="InterPro" id="IPR036188">
    <property type="entry name" value="FAD/NAD-bd_sf"/>
</dbReference>
<dbReference type="EMBL" id="CP055899">
    <property type="protein sequence ID" value="QKX55726.1"/>
    <property type="molecule type" value="Genomic_DNA"/>
</dbReference>
<evidence type="ECO:0000259" key="6">
    <source>
        <dbReference type="Pfam" id="PF01494"/>
    </source>
</evidence>
<organism evidence="7 8">
    <name type="scientific">Talaromyces rugulosus</name>
    <name type="common">Penicillium rugulosum</name>
    <dbReference type="NCBI Taxonomy" id="121627"/>
    <lineage>
        <taxon>Eukaryota</taxon>
        <taxon>Fungi</taxon>
        <taxon>Dikarya</taxon>
        <taxon>Ascomycota</taxon>
        <taxon>Pezizomycotina</taxon>
        <taxon>Eurotiomycetes</taxon>
        <taxon>Eurotiomycetidae</taxon>
        <taxon>Eurotiales</taxon>
        <taxon>Trichocomaceae</taxon>
        <taxon>Talaromyces</taxon>
        <taxon>Talaromyces sect. Islandici</taxon>
    </lineage>
</organism>
<dbReference type="Proteomes" id="UP000509510">
    <property type="component" value="Chromosome II"/>
</dbReference>
<dbReference type="OrthoDB" id="40579at2759"/>
<evidence type="ECO:0000256" key="5">
    <source>
        <dbReference type="ARBA" id="ARBA00023033"/>
    </source>
</evidence>
<protein>
    <recommendedName>
        <fullName evidence="6">FAD-binding domain-containing protein</fullName>
    </recommendedName>
</protein>